<dbReference type="PROSITE" id="PS01174">
    <property type="entry name" value="LIPASE_GDXG_SER"/>
    <property type="match status" value="1"/>
</dbReference>
<evidence type="ECO:0000256" key="1">
    <source>
        <dbReference type="ARBA" id="ARBA00010515"/>
    </source>
</evidence>
<feature type="domain" description="Alpha/beta hydrolase fold-3" evidence="3">
    <location>
        <begin position="76"/>
        <end position="302"/>
    </location>
</feature>
<dbReference type="SUPFAM" id="SSF53474">
    <property type="entry name" value="alpha/beta-Hydrolases"/>
    <property type="match status" value="1"/>
</dbReference>
<dbReference type="GO" id="GO:0016787">
    <property type="term" value="F:hydrolase activity"/>
    <property type="evidence" value="ECO:0007669"/>
    <property type="project" value="InterPro"/>
</dbReference>
<proteinExistence type="inferred from homology"/>
<dbReference type="Pfam" id="PF07859">
    <property type="entry name" value="Abhydrolase_3"/>
    <property type="match status" value="1"/>
</dbReference>
<organism evidence="4 5">
    <name type="scientific">Quillaja saponaria</name>
    <name type="common">Soap bark tree</name>
    <dbReference type="NCBI Taxonomy" id="32244"/>
    <lineage>
        <taxon>Eukaryota</taxon>
        <taxon>Viridiplantae</taxon>
        <taxon>Streptophyta</taxon>
        <taxon>Embryophyta</taxon>
        <taxon>Tracheophyta</taxon>
        <taxon>Spermatophyta</taxon>
        <taxon>Magnoliopsida</taxon>
        <taxon>eudicotyledons</taxon>
        <taxon>Gunneridae</taxon>
        <taxon>Pentapetalae</taxon>
        <taxon>rosids</taxon>
        <taxon>fabids</taxon>
        <taxon>Fabales</taxon>
        <taxon>Quillajaceae</taxon>
        <taxon>Quillaja</taxon>
    </lineage>
</organism>
<gene>
    <name evidence="4" type="ORF">O6P43_018908</name>
</gene>
<sequence length="328" mass="36896">MDSGKREISVEVLPYLRVYKDGTIERIVGIQVVPAGFDSDTNVMSKDMVIIPETGVSARLYRPNFTNPVEQKLPLLIYFHGGAYCISSPSDPLYHNSINQLVAKANVVAVSVGYRLAPEHPLPASYEDSWAALQWVASHTRRNDSEGLEEWLKDYVDFERVFLAGDSAGANIAHHMALRLQTLSSESTPNLKVQGIAMVHPYFWGKEPIGVEIRDPVRKAMVDKWWDFVCPSEKGNDDPLINPFADGAPSLEGLGCRKVLVIVAEKDILRDRGKLYHKVLVNSRWEGTVHFFETEGEDHIFHIFNPNTEKAKSLIECLASFFNQDKLQ</sequence>
<dbReference type="Proteomes" id="UP001163823">
    <property type="component" value="Chromosome 8"/>
</dbReference>
<dbReference type="PANTHER" id="PTHR23024:SF577">
    <property type="entry name" value="CARBOXYLESTERASE 2-RELATED"/>
    <property type="match status" value="1"/>
</dbReference>
<evidence type="ECO:0000259" key="3">
    <source>
        <dbReference type="Pfam" id="PF07859"/>
    </source>
</evidence>
<feature type="active site" evidence="2">
    <location>
        <position position="167"/>
    </location>
</feature>
<name>A0AAD7PJP9_QUISA</name>
<accession>A0AAD7PJP9</accession>
<evidence type="ECO:0000313" key="5">
    <source>
        <dbReference type="Proteomes" id="UP001163823"/>
    </source>
</evidence>
<dbReference type="EMBL" id="JARAOO010000008">
    <property type="protein sequence ID" value="KAJ7958136.1"/>
    <property type="molecule type" value="Genomic_DNA"/>
</dbReference>
<dbReference type="KEGG" id="qsa:O6P43_018908"/>
<comment type="similarity">
    <text evidence="1">Belongs to the 'GDXG' lipolytic enzyme family.</text>
</comment>
<dbReference type="InterPro" id="IPR029058">
    <property type="entry name" value="AB_hydrolase_fold"/>
</dbReference>
<dbReference type="InterPro" id="IPR050466">
    <property type="entry name" value="Carboxylest/Gibb_receptor"/>
</dbReference>
<reference evidence="4" key="1">
    <citation type="journal article" date="2023" name="Science">
        <title>Elucidation of the pathway for biosynthesis of saponin adjuvants from the soapbark tree.</title>
        <authorList>
            <person name="Reed J."/>
            <person name="Orme A."/>
            <person name="El-Demerdash A."/>
            <person name="Owen C."/>
            <person name="Martin L.B.B."/>
            <person name="Misra R.C."/>
            <person name="Kikuchi S."/>
            <person name="Rejzek M."/>
            <person name="Martin A.C."/>
            <person name="Harkess A."/>
            <person name="Leebens-Mack J."/>
            <person name="Louveau T."/>
            <person name="Stephenson M.J."/>
            <person name="Osbourn A."/>
        </authorList>
    </citation>
    <scope>NUCLEOTIDE SEQUENCE</scope>
    <source>
        <strain evidence="4">S10</strain>
    </source>
</reference>
<dbReference type="PANTHER" id="PTHR23024">
    <property type="entry name" value="ARYLACETAMIDE DEACETYLASE"/>
    <property type="match status" value="1"/>
</dbReference>
<protein>
    <submittedName>
        <fullName evidence="4">Alpha/beta-Hydrolases superfamily protein</fullName>
    </submittedName>
</protein>
<keyword evidence="5" id="KW-1185">Reference proteome</keyword>
<dbReference type="AlphaFoldDB" id="A0AAD7PJP9"/>
<dbReference type="InterPro" id="IPR033140">
    <property type="entry name" value="Lipase_GDXG_put_SER_AS"/>
</dbReference>
<comment type="caution">
    <text evidence="4">The sequence shown here is derived from an EMBL/GenBank/DDBJ whole genome shotgun (WGS) entry which is preliminary data.</text>
</comment>
<evidence type="ECO:0000256" key="2">
    <source>
        <dbReference type="PROSITE-ProRule" id="PRU10038"/>
    </source>
</evidence>
<dbReference type="Gene3D" id="3.40.50.1820">
    <property type="entry name" value="alpha/beta hydrolase"/>
    <property type="match status" value="1"/>
</dbReference>
<dbReference type="InterPro" id="IPR013094">
    <property type="entry name" value="AB_hydrolase_3"/>
</dbReference>
<evidence type="ECO:0000313" key="4">
    <source>
        <dbReference type="EMBL" id="KAJ7958136.1"/>
    </source>
</evidence>